<feature type="compositionally biased region" description="Polar residues" evidence="1">
    <location>
        <begin position="263"/>
        <end position="272"/>
    </location>
</feature>
<feature type="compositionally biased region" description="Low complexity" evidence="1">
    <location>
        <begin position="85"/>
        <end position="104"/>
    </location>
</feature>
<evidence type="ECO:0000259" key="2">
    <source>
        <dbReference type="Pfam" id="PF20235"/>
    </source>
</evidence>
<dbReference type="PANTHER" id="PTHR33120:SF42">
    <property type="entry name" value="OS12G0105000 PROTEIN"/>
    <property type="match status" value="1"/>
</dbReference>
<dbReference type="InParanoid" id="K3XPF6"/>
<dbReference type="Pfam" id="PF20235">
    <property type="entry name" value="PIR2-like_helical"/>
    <property type="match status" value="1"/>
</dbReference>
<dbReference type="Proteomes" id="UP000004995">
    <property type="component" value="Unassembled WGS sequence"/>
</dbReference>
<dbReference type="EMBL" id="AGNK02002746">
    <property type="status" value="NOT_ANNOTATED_CDS"/>
    <property type="molecule type" value="Genomic_DNA"/>
</dbReference>
<dbReference type="HOGENOM" id="CLU_947986_0_0_1"/>
<accession>K3XPF6</accession>
<dbReference type="PANTHER" id="PTHR33120">
    <property type="entry name" value="EXPRESSED PROTEIN-RELATED"/>
    <property type="match status" value="1"/>
</dbReference>
<evidence type="ECO:0000313" key="3">
    <source>
        <dbReference type="EnsemblPlants" id="KQL03312"/>
    </source>
</evidence>
<evidence type="ECO:0000256" key="1">
    <source>
        <dbReference type="SAM" id="MobiDB-lite"/>
    </source>
</evidence>
<dbReference type="AlphaFoldDB" id="K3XPF6"/>
<feature type="compositionally biased region" description="Basic and acidic residues" evidence="1">
    <location>
        <begin position="284"/>
        <end position="294"/>
    </location>
</feature>
<feature type="domain" description="PIR2-like helical" evidence="2">
    <location>
        <begin position="110"/>
        <end position="170"/>
    </location>
</feature>
<dbReference type="eggNOG" id="ENOG502R3AP">
    <property type="taxonomic scope" value="Eukaryota"/>
</dbReference>
<name>K3XPF6_SETIT</name>
<reference evidence="3" key="2">
    <citation type="submission" date="2018-08" db="UniProtKB">
        <authorList>
            <consortium name="EnsemblPlants"/>
        </authorList>
    </citation>
    <scope>IDENTIFICATION</scope>
    <source>
        <strain evidence="3">Yugu1</strain>
    </source>
</reference>
<feature type="region of interest" description="Disordered" evidence="1">
    <location>
        <begin position="67"/>
        <end position="104"/>
    </location>
</feature>
<dbReference type="EnsemblPlants" id="KQL03312">
    <property type="protein sequence ID" value="KQL03312"/>
    <property type="gene ID" value="SETIT_003780mg"/>
</dbReference>
<keyword evidence="4" id="KW-1185">Reference proteome</keyword>
<feature type="region of interest" description="Disordered" evidence="1">
    <location>
        <begin position="263"/>
        <end position="294"/>
    </location>
</feature>
<protein>
    <recommendedName>
        <fullName evidence="2">PIR2-like helical domain-containing protein</fullName>
    </recommendedName>
</protein>
<sequence>MTAKYPAALLAQVLAKLRGAEPLTARDVSEIGDLLTAPRQWPPYPPVRHRPTSSSPAVQMVSLVRAPTMTPCSSSRASGKRRASSPESRSPSCPAALQAPASSALSSSPDAGHCYGPMDPVSNIILSSVWYDAAFPHAEAAGLPDGILDTRPMPRMGLRSLAGLVAIVCDTGCCRSEHERRWSCAAKAAKHPQHAAFGSFLMSLSSEKLNRLRCLLTAAGGISDAHWDELNAILVEESESVPSYRAVSVEEQEVKCLKYSPLTCSGNAGSYSESKRRGLIRSPVEPKKNLDNPD</sequence>
<proteinExistence type="predicted"/>
<evidence type="ECO:0000313" key="4">
    <source>
        <dbReference type="Proteomes" id="UP000004995"/>
    </source>
</evidence>
<organism evidence="3 4">
    <name type="scientific">Setaria italica</name>
    <name type="common">Foxtail millet</name>
    <name type="synonym">Panicum italicum</name>
    <dbReference type="NCBI Taxonomy" id="4555"/>
    <lineage>
        <taxon>Eukaryota</taxon>
        <taxon>Viridiplantae</taxon>
        <taxon>Streptophyta</taxon>
        <taxon>Embryophyta</taxon>
        <taxon>Tracheophyta</taxon>
        <taxon>Spermatophyta</taxon>
        <taxon>Magnoliopsida</taxon>
        <taxon>Liliopsida</taxon>
        <taxon>Poales</taxon>
        <taxon>Poaceae</taxon>
        <taxon>PACMAD clade</taxon>
        <taxon>Panicoideae</taxon>
        <taxon>Panicodae</taxon>
        <taxon>Paniceae</taxon>
        <taxon>Cenchrinae</taxon>
        <taxon>Setaria</taxon>
    </lineage>
</organism>
<dbReference type="InterPro" id="IPR046527">
    <property type="entry name" value="PIR2-like_helical"/>
</dbReference>
<dbReference type="Gramene" id="KQL03312">
    <property type="protein sequence ID" value="KQL03312"/>
    <property type="gene ID" value="SETIT_003780mg"/>
</dbReference>
<reference evidence="4" key="1">
    <citation type="journal article" date="2012" name="Nat. Biotechnol.">
        <title>Reference genome sequence of the model plant Setaria.</title>
        <authorList>
            <person name="Bennetzen J.L."/>
            <person name="Schmutz J."/>
            <person name="Wang H."/>
            <person name="Percifield R."/>
            <person name="Hawkins J."/>
            <person name="Pontaroli A.C."/>
            <person name="Estep M."/>
            <person name="Feng L."/>
            <person name="Vaughn J.N."/>
            <person name="Grimwood J."/>
            <person name="Jenkins J."/>
            <person name="Barry K."/>
            <person name="Lindquist E."/>
            <person name="Hellsten U."/>
            <person name="Deshpande S."/>
            <person name="Wang X."/>
            <person name="Wu X."/>
            <person name="Mitros T."/>
            <person name="Triplett J."/>
            <person name="Yang X."/>
            <person name="Ye C.Y."/>
            <person name="Mauro-Herrera M."/>
            <person name="Wang L."/>
            <person name="Li P."/>
            <person name="Sharma M."/>
            <person name="Sharma R."/>
            <person name="Ronald P.C."/>
            <person name="Panaud O."/>
            <person name="Kellogg E.A."/>
            <person name="Brutnell T.P."/>
            <person name="Doust A.N."/>
            <person name="Tuskan G.A."/>
            <person name="Rokhsar D."/>
            <person name="Devos K.M."/>
        </authorList>
    </citation>
    <scope>NUCLEOTIDE SEQUENCE [LARGE SCALE GENOMIC DNA]</scope>
    <source>
        <strain evidence="4">cv. Yugu1</strain>
    </source>
</reference>